<accession>A0A085GHI5</accession>
<keyword evidence="2" id="KW-0449">Lipoprotein</keyword>
<keyword evidence="1" id="KW-0732">Signal</keyword>
<keyword evidence="3" id="KW-1185">Reference proteome</keyword>
<dbReference type="InterPro" id="IPR010438">
    <property type="entry name" value="Lambda_Bor"/>
</dbReference>
<gene>
    <name evidence="2" type="ORF">GEAM_1250</name>
</gene>
<protein>
    <submittedName>
        <fullName evidence="2">Bor family lipoprotein</fullName>
    </submittedName>
</protein>
<comment type="caution">
    <text evidence="2">The sequence shown here is derived from an EMBL/GenBank/DDBJ whole genome shotgun (WGS) entry which is preliminary data.</text>
</comment>
<dbReference type="EMBL" id="JMPJ01000038">
    <property type="protein sequence ID" value="KFC83180.1"/>
    <property type="molecule type" value="Genomic_DNA"/>
</dbReference>
<evidence type="ECO:0000256" key="1">
    <source>
        <dbReference type="SAM" id="SignalP"/>
    </source>
</evidence>
<evidence type="ECO:0000313" key="2">
    <source>
        <dbReference type="EMBL" id="KFC83180.1"/>
    </source>
</evidence>
<dbReference type="AlphaFoldDB" id="A0A085GHI5"/>
<feature type="signal peptide" evidence="1">
    <location>
        <begin position="1"/>
        <end position="20"/>
    </location>
</feature>
<feature type="chain" id="PRO_5001791384" evidence="1">
    <location>
        <begin position="21"/>
        <end position="95"/>
    </location>
</feature>
<reference evidence="2 3" key="1">
    <citation type="submission" date="2014-05" db="EMBL/GenBank/DDBJ databases">
        <title>ATOL: Assembling a taxonomically balanced genome-scale reconstruction of the evolutionary history of the Enterobacteriaceae.</title>
        <authorList>
            <person name="Plunkett G.III."/>
            <person name="Neeno-Eckwall E.C."/>
            <person name="Glasner J.D."/>
            <person name="Perna N.T."/>
        </authorList>
    </citation>
    <scope>NUCLEOTIDE SEQUENCE [LARGE SCALE GENOMIC DNA]</scope>
    <source>
        <strain evidence="2 3">ATCC 33852</strain>
    </source>
</reference>
<sequence length="95" mass="10228">MKKVLLTAAFAVLLSGCAQQTFNLGQGVATKPKEVTTHHFFVSGIGQHKMVDAAKVCGGADKVSRVEVQETFPNVLLSIVTFGIYTPREARVYCA</sequence>
<dbReference type="STRING" id="910964.GEAM_1250"/>
<dbReference type="GeneID" id="78379590"/>
<dbReference type="eggNOG" id="ENOG5032U6W">
    <property type="taxonomic scope" value="Bacteria"/>
</dbReference>
<dbReference type="OrthoDB" id="332829at2"/>
<dbReference type="PROSITE" id="PS51257">
    <property type="entry name" value="PROKAR_LIPOPROTEIN"/>
    <property type="match status" value="1"/>
</dbReference>
<dbReference type="RefSeq" id="WP_034789579.1">
    <property type="nucleotide sequence ID" value="NZ_JMPJ01000038.1"/>
</dbReference>
<organism evidence="2 3">
    <name type="scientific">Ewingella americana (strain ATCC 33852 / DSM 4580 / CCUG 14506 / JCM 5911 / LMG 7869 / NCTC 12157 / CDC 1468-78)</name>
    <dbReference type="NCBI Taxonomy" id="910964"/>
    <lineage>
        <taxon>Bacteria</taxon>
        <taxon>Pseudomonadati</taxon>
        <taxon>Pseudomonadota</taxon>
        <taxon>Gammaproteobacteria</taxon>
        <taxon>Enterobacterales</taxon>
        <taxon>Yersiniaceae</taxon>
        <taxon>Ewingella</taxon>
    </lineage>
</organism>
<dbReference type="Proteomes" id="UP000028640">
    <property type="component" value="Unassembled WGS sequence"/>
</dbReference>
<evidence type="ECO:0000313" key="3">
    <source>
        <dbReference type="Proteomes" id="UP000028640"/>
    </source>
</evidence>
<dbReference type="Pfam" id="PF06291">
    <property type="entry name" value="Lambda_Bor"/>
    <property type="match status" value="1"/>
</dbReference>
<proteinExistence type="predicted"/>
<name>A0A085GHI5_EWIA3</name>